<evidence type="ECO:0000313" key="10">
    <source>
        <dbReference type="Proteomes" id="UP000469346"/>
    </source>
</evidence>
<comment type="caution">
    <text evidence="9">The sequence shown here is derived from an EMBL/GenBank/DDBJ whole genome shotgun (WGS) entry which is preliminary data.</text>
</comment>
<keyword evidence="2" id="KW-0813">Transport</keyword>
<evidence type="ECO:0000256" key="5">
    <source>
        <dbReference type="ARBA" id="ARBA00023027"/>
    </source>
</evidence>
<feature type="domain" description="RCK C-terminal" evidence="8">
    <location>
        <begin position="134"/>
        <end position="216"/>
    </location>
</feature>
<proteinExistence type="predicted"/>
<dbReference type="InterPro" id="IPR003148">
    <property type="entry name" value="RCK_N"/>
</dbReference>
<dbReference type="RefSeq" id="WP_163298782.1">
    <property type="nucleotide sequence ID" value="NZ_JAAGRR010000073.1"/>
</dbReference>
<gene>
    <name evidence="9" type="ORF">G3N55_07300</name>
</gene>
<keyword evidence="5" id="KW-0520">NAD</keyword>
<dbReference type="Pfam" id="PF02254">
    <property type="entry name" value="TrkA_N"/>
    <property type="match status" value="1"/>
</dbReference>
<dbReference type="InterPro" id="IPR036721">
    <property type="entry name" value="RCK_C_sf"/>
</dbReference>
<keyword evidence="10" id="KW-1185">Reference proteome</keyword>
<dbReference type="SUPFAM" id="SSF51735">
    <property type="entry name" value="NAD(P)-binding Rossmann-fold domains"/>
    <property type="match status" value="1"/>
</dbReference>
<dbReference type="Gene3D" id="3.40.50.720">
    <property type="entry name" value="NAD(P)-binding Rossmann-like Domain"/>
    <property type="match status" value="1"/>
</dbReference>
<organism evidence="9 10">
    <name type="scientific">Dissulfurirhabdus thermomarina</name>
    <dbReference type="NCBI Taxonomy" id="1765737"/>
    <lineage>
        <taxon>Bacteria</taxon>
        <taxon>Deltaproteobacteria</taxon>
        <taxon>Dissulfurirhabdaceae</taxon>
        <taxon>Dissulfurirhabdus</taxon>
    </lineage>
</organism>
<dbReference type="Pfam" id="PF02080">
    <property type="entry name" value="TrkA_C"/>
    <property type="match status" value="1"/>
</dbReference>
<evidence type="ECO:0000256" key="1">
    <source>
        <dbReference type="ARBA" id="ARBA00017378"/>
    </source>
</evidence>
<keyword evidence="3" id="KW-0633">Potassium transport</keyword>
<accession>A0A6N9TVZ0</accession>
<dbReference type="SUPFAM" id="SSF116726">
    <property type="entry name" value="TrkA C-terminal domain-like"/>
    <property type="match status" value="1"/>
</dbReference>
<reference evidence="9 10" key="1">
    <citation type="submission" date="2020-02" db="EMBL/GenBank/DDBJ databases">
        <title>Comparative genomics of sulfur disproportionating microorganisms.</title>
        <authorList>
            <person name="Ward L.M."/>
            <person name="Bertran E."/>
            <person name="Johnston D.T."/>
        </authorList>
    </citation>
    <scope>NUCLEOTIDE SEQUENCE [LARGE SCALE GENOMIC DNA]</scope>
    <source>
        <strain evidence="9 10">DSM 100025</strain>
    </source>
</reference>
<dbReference type="InterPro" id="IPR050721">
    <property type="entry name" value="Trk_Ktr_HKT_K-transport"/>
</dbReference>
<dbReference type="InterPro" id="IPR036291">
    <property type="entry name" value="NAD(P)-bd_dom_sf"/>
</dbReference>
<evidence type="ECO:0000313" key="9">
    <source>
        <dbReference type="EMBL" id="NDY42646.1"/>
    </source>
</evidence>
<dbReference type="EMBL" id="JAAGRR010000073">
    <property type="protein sequence ID" value="NDY42646.1"/>
    <property type="molecule type" value="Genomic_DNA"/>
</dbReference>
<protein>
    <recommendedName>
        <fullName evidence="1">Trk system potassium uptake protein TrkA</fullName>
    </recommendedName>
</protein>
<dbReference type="PROSITE" id="PS51201">
    <property type="entry name" value="RCK_N"/>
    <property type="match status" value="1"/>
</dbReference>
<evidence type="ECO:0000259" key="8">
    <source>
        <dbReference type="PROSITE" id="PS51202"/>
    </source>
</evidence>
<dbReference type="InterPro" id="IPR006036">
    <property type="entry name" value="K_uptake_TrkA"/>
</dbReference>
<evidence type="ECO:0000256" key="6">
    <source>
        <dbReference type="ARBA" id="ARBA00023065"/>
    </source>
</evidence>
<dbReference type="PANTHER" id="PTHR43833">
    <property type="entry name" value="POTASSIUM CHANNEL PROTEIN 2-RELATED-RELATED"/>
    <property type="match status" value="1"/>
</dbReference>
<evidence type="ECO:0000256" key="2">
    <source>
        <dbReference type="ARBA" id="ARBA00022448"/>
    </source>
</evidence>
<name>A0A6N9TVZ0_DISTH</name>
<keyword evidence="6" id="KW-0406">Ion transport</keyword>
<dbReference type="PRINTS" id="PR00335">
    <property type="entry name" value="KUPTAKETRKA"/>
</dbReference>
<dbReference type="PROSITE" id="PS51202">
    <property type="entry name" value="RCK_C"/>
    <property type="match status" value="1"/>
</dbReference>
<dbReference type="GO" id="GO:0005886">
    <property type="term" value="C:plasma membrane"/>
    <property type="evidence" value="ECO:0007669"/>
    <property type="project" value="InterPro"/>
</dbReference>
<evidence type="ECO:0000256" key="4">
    <source>
        <dbReference type="ARBA" id="ARBA00022958"/>
    </source>
</evidence>
<dbReference type="GO" id="GO:0015079">
    <property type="term" value="F:potassium ion transmembrane transporter activity"/>
    <property type="evidence" value="ECO:0007669"/>
    <property type="project" value="InterPro"/>
</dbReference>
<evidence type="ECO:0000256" key="3">
    <source>
        <dbReference type="ARBA" id="ARBA00022538"/>
    </source>
</evidence>
<evidence type="ECO:0000259" key="7">
    <source>
        <dbReference type="PROSITE" id="PS51201"/>
    </source>
</evidence>
<dbReference type="Gene3D" id="3.30.70.1450">
    <property type="entry name" value="Regulator of K+ conductance, C-terminal domain"/>
    <property type="match status" value="1"/>
</dbReference>
<keyword evidence="4" id="KW-0630">Potassium</keyword>
<sequence length="226" mass="23985">MKVVITGVGDTGRNLADMLARGDDVELVLVDSDERLCEHLSEELDALVLHGDATDPKLLKDAGLPEADALVCATGTDAINTVIAMLGHRMGVGKIVVKLNDVGLRAACQEIGVTRVIAPKIAAAAEILSTIRGLHRLDFSLVARGGLRLAELDAGAGAGRRLADLAVPGGLLVVAVLRGEQMMVPRGKTRLEAGDVLLTLAEDEKTLERFRELLREATSREKEDEA</sequence>
<dbReference type="AlphaFoldDB" id="A0A6N9TVZ0"/>
<dbReference type="PANTHER" id="PTHR43833:SF5">
    <property type="entry name" value="TRK SYSTEM POTASSIUM UPTAKE PROTEIN TRKA"/>
    <property type="match status" value="1"/>
</dbReference>
<dbReference type="Proteomes" id="UP000469346">
    <property type="component" value="Unassembled WGS sequence"/>
</dbReference>
<feature type="domain" description="RCK N-terminal" evidence="7">
    <location>
        <begin position="1"/>
        <end position="117"/>
    </location>
</feature>
<dbReference type="InterPro" id="IPR006037">
    <property type="entry name" value="RCK_C"/>
</dbReference>